<reference evidence="2 3" key="1">
    <citation type="submission" date="2023-12" db="EMBL/GenBank/DDBJ databases">
        <title>Baltic Sea Cyanobacteria.</title>
        <authorList>
            <person name="Delbaje E."/>
            <person name="Fewer D.P."/>
            <person name="Shishido T.K."/>
        </authorList>
    </citation>
    <scope>NUCLEOTIDE SEQUENCE [LARGE SCALE GENOMIC DNA]</scope>
    <source>
        <strain evidence="2 3">UHCC 0139</strain>
    </source>
</reference>
<evidence type="ECO:0008006" key="4">
    <source>
        <dbReference type="Google" id="ProtNLM"/>
    </source>
</evidence>
<keyword evidence="3" id="KW-1185">Reference proteome</keyword>
<evidence type="ECO:0000313" key="2">
    <source>
        <dbReference type="EMBL" id="MEA5390666.1"/>
    </source>
</evidence>
<evidence type="ECO:0000313" key="3">
    <source>
        <dbReference type="Proteomes" id="UP001304461"/>
    </source>
</evidence>
<dbReference type="EMBL" id="JAYGHX010000002">
    <property type="protein sequence ID" value="MEA5390666.1"/>
    <property type="molecule type" value="Genomic_DNA"/>
</dbReference>
<dbReference type="RefSeq" id="WP_323304916.1">
    <property type="nucleotide sequence ID" value="NZ_JAYGHX010000002.1"/>
</dbReference>
<comment type="caution">
    <text evidence="2">The sequence shown here is derived from an EMBL/GenBank/DDBJ whole genome shotgun (WGS) entry which is preliminary data.</text>
</comment>
<protein>
    <recommendedName>
        <fullName evidence="4">Patellamide protein</fullName>
    </recommendedName>
</protein>
<feature type="region of interest" description="Disordered" evidence="1">
    <location>
        <begin position="1"/>
        <end position="26"/>
    </location>
</feature>
<evidence type="ECO:0000256" key="1">
    <source>
        <dbReference type="SAM" id="MobiDB-lite"/>
    </source>
</evidence>
<accession>A0ABU5RSE4</accession>
<name>A0ABU5RSE4_9CYAN</name>
<proteinExistence type="predicted"/>
<gene>
    <name evidence="2" type="ORF">VB738_05250</name>
</gene>
<sequence>MDRLLGDQAGDRAMAPGSDQLTANGALNDDPVERYFACITTCSLDDGDCITICTEQLRESH</sequence>
<organism evidence="2 3">
    <name type="scientific">Cyanobium gracile UHCC 0139</name>
    <dbReference type="NCBI Taxonomy" id="3110308"/>
    <lineage>
        <taxon>Bacteria</taxon>
        <taxon>Bacillati</taxon>
        <taxon>Cyanobacteriota</taxon>
        <taxon>Cyanophyceae</taxon>
        <taxon>Synechococcales</taxon>
        <taxon>Prochlorococcaceae</taxon>
        <taxon>Cyanobium</taxon>
    </lineage>
</organism>
<dbReference type="Proteomes" id="UP001304461">
    <property type="component" value="Unassembled WGS sequence"/>
</dbReference>